<evidence type="ECO:0000256" key="5">
    <source>
        <dbReference type="SAM" id="Phobius"/>
    </source>
</evidence>
<dbReference type="GO" id="GO:0016020">
    <property type="term" value="C:membrane"/>
    <property type="evidence" value="ECO:0007669"/>
    <property type="project" value="UniProtKB-SubCell"/>
</dbReference>
<dbReference type="Gene3D" id="1.20.58.340">
    <property type="entry name" value="Magnesium transport protein CorA, transmembrane region"/>
    <property type="match status" value="1"/>
</dbReference>
<evidence type="ECO:0000256" key="3">
    <source>
        <dbReference type="ARBA" id="ARBA00022989"/>
    </source>
</evidence>
<reference evidence="6" key="1">
    <citation type="submission" date="2017-05" db="EMBL/GenBank/DDBJ databases">
        <title>Complete sequence of p13294-KPC.</title>
        <authorList>
            <person name="Feng J."/>
            <person name="Zhang D."/>
            <person name="Zeng L."/>
            <person name="Jiang X."/>
            <person name="Zhan Z."/>
            <person name="Luo W."/>
            <person name="Zhao Y."/>
            <person name="Zhou D."/>
        </authorList>
    </citation>
    <scope>NUCLEOTIDE SEQUENCE</scope>
    <source>
        <strain evidence="6">13294</strain>
        <plasmid evidence="6">p13294-KPC</plasmid>
    </source>
</reference>
<protein>
    <submittedName>
        <fullName evidence="6">Magnesium and cobalt transport protein CorA</fullName>
    </submittedName>
</protein>
<dbReference type="AlphaFoldDB" id="A0A223LM58"/>
<dbReference type="InterPro" id="IPR045863">
    <property type="entry name" value="CorA_TM1_TM2"/>
</dbReference>
<evidence type="ECO:0000256" key="1">
    <source>
        <dbReference type="ARBA" id="ARBA00004141"/>
    </source>
</evidence>
<sequence>MNFKHMPELDTPYGYFVVLGVIAVFCLLLFMRFKKAKWL</sequence>
<keyword evidence="2 5" id="KW-0812">Transmembrane</keyword>
<evidence type="ECO:0000256" key="2">
    <source>
        <dbReference type="ARBA" id="ARBA00022692"/>
    </source>
</evidence>
<gene>
    <name evidence="6" type="primary">corA</name>
</gene>
<organism evidence="6">
    <name type="scientific">Klebsiella pneumoniae</name>
    <dbReference type="NCBI Taxonomy" id="573"/>
    <lineage>
        <taxon>Bacteria</taxon>
        <taxon>Pseudomonadati</taxon>
        <taxon>Pseudomonadota</taxon>
        <taxon>Gammaproteobacteria</taxon>
        <taxon>Enterobacterales</taxon>
        <taxon>Enterobacteriaceae</taxon>
        <taxon>Klebsiella/Raoultella group</taxon>
        <taxon>Klebsiella</taxon>
        <taxon>Klebsiella pneumoniae complex</taxon>
    </lineage>
</organism>
<proteinExistence type="predicted"/>
<keyword evidence="6" id="KW-0614">Plasmid</keyword>
<feature type="transmembrane region" description="Helical" evidence="5">
    <location>
        <begin position="12"/>
        <end position="31"/>
    </location>
</feature>
<accession>A0A223LM58</accession>
<evidence type="ECO:0000313" key="6">
    <source>
        <dbReference type="EMBL" id="ASU05129.1"/>
    </source>
</evidence>
<dbReference type="GO" id="GO:0046873">
    <property type="term" value="F:metal ion transmembrane transporter activity"/>
    <property type="evidence" value="ECO:0007669"/>
    <property type="project" value="InterPro"/>
</dbReference>
<keyword evidence="4 5" id="KW-0472">Membrane</keyword>
<dbReference type="InterPro" id="IPR002523">
    <property type="entry name" value="MgTranspt_CorA/ZnTranspt_ZntB"/>
</dbReference>
<keyword evidence="3 5" id="KW-1133">Transmembrane helix</keyword>
<dbReference type="SUPFAM" id="SSF144083">
    <property type="entry name" value="Magnesium transport protein CorA, transmembrane region"/>
    <property type="match status" value="1"/>
</dbReference>
<evidence type="ECO:0000256" key="4">
    <source>
        <dbReference type="ARBA" id="ARBA00023136"/>
    </source>
</evidence>
<geneLocation type="plasmid" evidence="6">
    <name>p13294-KPC</name>
</geneLocation>
<comment type="subcellular location">
    <subcellularLocation>
        <location evidence="1">Membrane</location>
        <topology evidence="1">Multi-pass membrane protein</topology>
    </subcellularLocation>
</comment>
<dbReference type="Pfam" id="PF01544">
    <property type="entry name" value="CorA"/>
    <property type="match status" value="1"/>
</dbReference>
<dbReference type="EMBL" id="MF156708">
    <property type="protein sequence ID" value="ASU05129.1"/>
    <property type="molecule type" value="Genomic_DNA"/>
</dbReference>
<name>A0A223LM58_KLEPN</name>